<sequence>MGLVAQNSRDLMGMADFAGARQNRNGPCGCPGRTRPGGRTGSAGPRWSRCSPQGKSERADLVSFQLDDRSQAGITNVWLTHSPIRRWPTGCSCPP</sequence>
<reference evidence="2 3" key="1">
    <citation type="submission" date="2017-06" db="EMBL/GenBank/DDBJ databases">
        <title>Complete Genome Sequence of Streptomyces hawaiiensis NRRL 15010 and insights into acyldepsipeptides biosynthesis.</title>
        <authorList>
            <person name="Mariita R.M."/>
            <person name="Sello J.K."/>
        </authorList>
    </citation>
    <scope>NUCLEOTIDE SEQUENCE [LARGE SCALE GENOMIC DNA]</scope>
    <source>
        <strain evidence="2 3">ATCC 12236</strain>
    </source>
</reference>
<dbReference type="EMBL" id="CP021978">
    <property type="protein sequence ID" value="QCD53522.1"/>
    <property type="molecule type" value="Genomic_DNA"/>
</dbReference>
<name>A0A6G5R7B7_9ACTN</name>
<organism evidence="2 3">
    <name type="scientific">Streptomyces hawaiiensis</name>
    <dbReference type="NCBI Taxonomy" id="67305"/>
    <lineage>
        <taxon>Bacteria</taxon>
        <taxon>Bacillati</taxon>
        <taxon>Actinomycetota</taxon>
        <taxon>Actinomycetes</taxon>
        <taxon>Kitasatosporales</taxon>
        <taxon>Streptomycetaceae</taxon>
        <taxon>Streptomyces</taxon>
    </lineage>
</organism>
<dbReference type="AlphaFoldDB" id="A0A6G5R7B7"/>
<evidence type="ECO:0000313" key="3">
    <source>
        <dbReference type="Proteomes" id="UP000495940"/>
    </source>
</evidence>
<proteinExistence type="predicted"/>
<dbReference type="KEGG" id="shaw:CEB94_00125"/>
<feature type="region of interest" description="Disordered" evidence="1">
    <location>
        <begin position="20"/>
        <end position="54"/>
    </location>
</feature>
<evidence type="ECO:0000313" key="2">
    <source>
        <dbReference type="EMBL" id="QCD53522.1"/>
    </source>
</evidence>
<dbReference type="Proteomes" id="UP000495940">
    <property type="component" value="Chromosome"/>
</dbReference>
<keyword evidence="3" id="KW-1185">Reference proteome</keyword>
<gene>
    <name evidence="2" type="ORF">CEB94_00125</name>
</gene>
<evidence type="ECO:0000256" key="1">
    <source>
        <dbReference type="SAM" id="MobiDB-lite"/>
    </source>
</evidence>
<protein>
    <submittedName>
        <fullName evidence="2">Uncharacterized protein</fullName>
    </submittedName>
</protein>
<accession>A0A6G5R7B7</accession>